<dbReference type="InterPro" id="IPR011006">
    <property type="entry name" value="CheY-like_superfamily"/>
</dbReference>
<dbReference type="InterPro" id="IPR005561">
    <property type="entry name" value="ANTAR"/>
</dbReference>
<protein>
    <recommendedName>
        <fullName evidence="2">ANTAR domain-containing protein</fullName>
    </recommendedName>
</protein>
<dbReference type="InterPro" id="IPR036388">
    <property type="entry name" value="WH-like_DNA-bd_sf"/>
</dbReference>
<evidence type="ECO:0000256" key="1">
    <source>
        <dbReference type="SAM" id="MobiDB-lite"/>
    </source>
</evidence>
<feature type="domain" description="ANTAR" evidence="2">
    <location>
        <begin position="58"/>
        <end position="119"/>
    </location>
</feature>
<dbReference type="PROSITE" id="PS50921">
    <property type="entry name" value="ANTAR"/>
    <property type="match status" value="1"/>
</dbReference>
<dbReference type="SUPFAM" id="SSF52172">
    <property type="entry name" value="CheY-like"/>
    <property type="match status" value="1"/>
</dbReference>
<organism evidence="3 4">
    <name type="scientific">Streptomyces bottropensis ATCC 25435</name>
    <dbReference type="NCBI Taxonomy" id="1054862"/>
    <lineage>
        <taxon>Bacteria</taxon>
        <taxon>Bacillati</taxon>
        <taxon>Actinomycetota</taxon>
        <taxon>Actinomycetes</taxon>
        <taxon>Kitasatosporales</taxon>
        <taxon>Streptomycetaceae</taxon>
        <taxon>Streptomyces</taxon>
    </lineage>
</organism>
<evidence type="ECO:0000313" key="3">
    <source>
        <dbReference type="EMBL" id="EMF50945.1"/>
    </source>
</evidence>
<evidence type="ECO:0000259" key="2">
    <source>
        <dbReference type="PROSITE" id="PS50921"/>
    </source>
</evidence>
<dbReference type="EMBL" id="KB405097">
    <property type="protein sequence ID" value="EMF50945.1"/>
    <property type="molecule type" value="Genomic_DNA"/>
</dbReference>
<gene>
    <name evidence="3" type="ORF">SBD_7663</name>
</gene>
<proteinExistence type="predicted"/>
<reference evidence="4" key="1">
    <citation type="journal article" date="2013" name="Genome Announc.">
        <title>Draft Genome Sequence of Streptomyces bottropensis ATCC 25435, a Bottromycin-Producing Actinomycete.</title>
        <authorList>
            <person name="Zhang H."/>
            <person name="Zhou W."/>
            <person name="Zhuang Y."/>
            <person name="Liang X."/>
            <person name="Liu T."/>
        </authorList>
    </citation>
    <scope>NUCLEOTIDE SEQUENCE [LARGE SCALE GENOMIC DNA]</scope>
    <source>
        <strain evidence="4">ATCC 25435</strain>
    </source>
</reference>
<dbReference type="Proteomes" id="UP000030760">
    <property type="component" value="Unassembled WGS sequence"/>
</dbReference>
<evidence type="ECO:0000313" key="4">
    <source>
        <dbReference type="Proteomes" id="UP000030760"/>
    </source>
</evidence>
<name>M3FDN4_9ACTN</name>
<sequence length="159" mass="17820">MTREAVRQPAVPGRLQPGRTRRDREEVHAMQRTTMIQQEWWDLRAEATWGNTPAGQDVVALRAENDQLRRALAGRAVIDQARGMVMVLTPCRRGAARKLLVDVSRKCDARLPEVAAALVAAWEGKPLPAHMQRALRRTLRRFHAENQGCGSRQPGGSSR</sequence>
<dbReference type="SMART" id="SM01012">
    <property type="entry name" value="ANTAR"/>
    <property type="match status" value="1"/>
</dbReference>
<dbReference type="Pfam" id="PF03861">
    <property type="entry name" value="ANTAR"/>
    <property type="match status" value="1"/>
</dbReference>
<feature type="region of interest" description="Disordered" evidence="1">
    <location>
        <begin position="1"/>
        <end position="25"/>
    </location>
</feature>
<accession>M3FDN4</accession>
<dbReference type="Gene3D" id="1.10.10.10">
    <property type="entry name" value="Winged helix-like DNA-binding domain superfamily/Winged helix DNA-binding domain"/>
    <property type="match status" value="1"/>
</dbReference>
<dbReference type="GO" id="GO:0003723">
    <property type="term" value="F:RNA binding"/>
    <property type="evidence" value="ECO:0007669"/>
    <property type="project" value="InterPro"/>
</dbReference>
<dbReference type="AlphaFoldDB" id="M3FDN4"/>